<evidence type="ECO:0000313" key="1">
    <source>
        <dbReference type="EMBL" id="CAF4963794.1"/>
    </source>
</evidence>
<protein>
    <submittedName>
        <fullName evidence="1">Uncharacterized protein</fullName>
    </submittedName>
</protein>
<name>A0A821YND7_9BILA</name>
<dbReference type="AlphaFoldDB" id="A0A821YND7"/>
<gene>
    <name evidence="1" type="ORF">UJA718_LOCUS48391</name>
</gene>
<evidence type="ECO:0000313" key="2">
    <source>
        <dbReference type="Proteomes" id="UP000663873"/>
    </source>
</evidence>
<feature type="non-terminal residue" evidence="1">
    <location>
        <position position="67"/>
    </location>
</feature>
<sequence>MAVGDYFPAIVSPIAYLNEPSLSKCPSLFDLRRRMTPVGTHNSSTFIRFPISSRTSTAFVPIYQQRT</sequence>
<keyword evidence="2" id="KW-1185">Reference proteome</keyword>
<comment type="caution">
    <text evidence="1">The sequence shown here is derived from an EMBL/GenBank/DDBJ whole genome shotgun (WGS) entry which is preliminary data.</text>
</comment>
<organism evidence="1 2">
    <name type="scientific">Rotaria socialis</name>
    <dbReference type="NCBI Taxonomy" id="392032"/>
    <lineage>
        <taxon>Eukaryota</taxon>
        <taxon>Metazoa</taxon>
        <taxon>Spiralia</taxon>
        <taxon>Gnathifera</taxon>
        <taxon>Rotifera</taxon>
        <taxon>Eurotatoria</taxon>
        <taxon>Bdelloidea</taxon>
        <taxon>Philodinida</taxon>
        <taxon>Philodinidae</taxon>
        <taxon>Rotaria</taxon>
    </lineage>
</organism>
<reference evidence="1" key="1">
    <citation type="submission" date="2021-02" db="EMBL/GenBank/DDBJ databases">
        <authorList>
            <person name="Nowell W R."/>
        </authorList>
    </citation>
    <scope>NUCLEOTIDE SEQUENCE</scope>
</reference>
<dbReference type="EMBL" id="CAJOBP010096485">
    <property type="protein sequence ID" value="CAF4963794.1"/>
    <property type="molecule type" value="Genomic_DNA"/>
</dbReference>
<accession>A0A821YND7</accession>
<proteinExistence type="predicted"/>
<dbReference type="Proteomes" id="UP000663873">
    <property type="component" value="Unassembled WGS sequence"/>
</dbReference>